<dbReference type="EMBL" id="LR796846">
    <property type="protein sequence ID" value="CAB4169358.1"/>
    <property type="molecule type" value="Genomic_DNA"/>
</dbReference>
<dbReference type="EMBL" id="LR797365">
    <property type="protein sequence ID" value="CAB4210943.1"/>
    <property type="molecule type" value="Genomic_DNA"/>
</dbReference>
<evidence type="ECO:0000313" key="5">
    <source>
        <dbReference type="EMBL" id="CAB4190066.1"/>
    </source>
</evidence>
<dbReference type="InterPro" id="IPR011335">
    <property type="entry name" value="Restrct_endonuc-II-like"/>
</dbReference>
<dbReference type="EMBL" id="LR797241">
    <property type="protein sequence ID" value="CAB4196083.1"/>
    <property type="molecule type" value="Genomic_DNA"/>
</dbReference>
<dbReference type="SUPFAM" id="SSF52980">
    <property type="entry name" value="Restriction endonuclease-like"/>
    <property type="match status" value="1"/>
</dbReference>
<dbReference type="EMBL" id="LR797015">
    <property type="protein sequence ID" value="CAB4181394.1"/>
    <property type="molecule type" value="Genomic_DNA"/>
</dbReference>
<reference evidence="5" key="1">
    <citation type="submission" date="2020-05" db="EMBL/GenBank/DDBJ databases">
        <authorList>
            <person name="Chiriac C."/>
            <person name="Salcher M."/>
            <person name="Ghai R."/>
            <person name="Kavagutti S V."/>
        </authorList>
    </citation>
    <scope>NUCLEOTIDE SEQUENCE</scope>
</reference>
<name>A0A6J5R5X5_9CAUD</name>
<protein>
    <submittedName>
        <fullName evidence="5">PD-(D/E)XK nuclease superfamily</fullName>
    </submittedName>
</protein>
<dbReference type="Gene3D" id="3.90.320.10">
    <property type="match status" value="1"/>
</dbReference>
<evidence type="ECO:0000313" key="7">
    <source>
        <dbReference type="EMBL" id="CAB4210943.1"/>
    </source>
</evidence>
<dbReference type="EMBL" id="LR798365">
    <property type="protein sequence ID" value="CAB5226620.1"/>
    <property type="molecule type" value="Genomic_DNA"/>
</dbReference>
<gene>
    <name evidence="4" type="ORF">UFOVP1064_31</name>
    <name evidence="5" type="ORF">UFOVP1197_32</name>
    <name evidence="6" type="ORF">UFOVP1294_58</name>
    <name evidence="7" type="ORF">UFOVP1412_61</name>
    <name evidence="8" type="ORF">UFOVP1515_10</name>
    <name evidence="2" type="ORF">UFOVP659_44</name>
    <name evidence="3" type="ORF">UFOVP885_23</name>
</gene>
<evidence type="ECO:0000313" key="6">
    <source>
        <dbReference type="EMBL" id="CAB4196083.1"/>
    </source>
</evidence>
<dbReference type="Pfam" id="PF12705">
    <property type="entry name" value="PDDEXK_1"/>
    <property type="match status" value="1"/>
</dbReference>
<accession>A0A6J5R5X5</accession>
<dbReference type="EMBL" id="LR796628">
    <property type="protein sequence ID" value="CAB4156146.1"/>
    <property type="molecule type" value="Genomic_DNA"/>
</dbReference>
<dbReference type="InterPro" id="IPR011604">
    <property type="entry name" value="PDDEXK-like_dom_sf"/>
</dbReference>
<feature type="domain" description="PD-(D/E)XK endonuclease-like" evidence="1">
    <location>
        <begin position="5"/>
        <end position="215"/>
    </location>
</feature>
<dbReference type="EMBL" id="LR797154">
    <property type="protein sequence ID" value="CAB4190066.1"/>
    <property type="molecule type" value="Genomic_DNA"/>
</dbReference>
<evidence type="ECO:0000313" key="8">
    <source>
        <dbReference type="EMBL" id="CAB5226620.1"/>
    </source>
</evidence>
<evidence type="ECO:0000259" key="1">
    <source>
        <dbReference type="Pfam" id="PF12705"/>
    </source>
</evidence>
<evidence type="ECO:0000313" key="2">
    <source>
        <dbReference type="EMBL" id="CAB4156146.1"/>
    </source>
</evidence>
<dbReference type="InterPro" id="IPR038726">
    <property type="entry name" value="PDDEXK_AddAB-type"/>
</dbReference>
<sequence length="223" mass="25239">MSVAPWSFSKLKAFEQCPKQFYHEKVLKQYPVQETEAMMYGTAFHKACEDYIGNAIPIPEKFGYVRGLLEILNAKAGEKRCEYKLGLTADLEPCDFSAENVWFRGIADLLILNHEEGSAYVIDYKTGKSAKYADKGQLELMSLAVFAHFPTITKVRAALLFVVANASVMESYKTDDKSALWGKWIGKYKQMEQAFDTNVWNAKTSGLCRQHCPVLECPHNGRN</sequence>
<proteinExistence type="predicted"/>
<organism evidence="5">
    <name type="scientific">uncultured Caudovirales phage</name>
    <dbReference type="NCBI Taxonomy" id="2100421"/>
    <lineage>
        <taxon>Viruses</taxon>
        <taxon>Duplodnaviria</taxon>
        <taxon>Heunggongvirae</taxon>
        <taxon>Uroviricota</taxon>
        <taxon>Caudoviricetes</taxon>
        <taxon>Peduoviridae</taxon>
        <taxon>Maltschvirus</taxon>
        <taxon>Maltschvirus maltsch</taxon>
    </lineage>
</organism>
<evidence type="ECO:0000313" key="4">
    <source>
        <dbReference type="EMBL" id="CAB4181394.1"/>
    </source>
</evidence>
<evidence type="ECO:0000313" key="3">
    <source>
        <dbReference type="EMBL" id="CAB4169358.1"/>
    </source>
</evidence>